<proteinExistence type="predicted"/>
<dbReference type="EMBL" id="NVUK01000055">
    <property type="protein sequence ID" value="PCI75157.1"/>
    <property type="molecule type" value="Genomic_DNA"/>
</dbReference>
<organism evidence="2 3">
    <name type="scientific">Aerophobetes bacterium</name>
    <dbReference type="NCBI Taxonomy" id="2030807"/>
    <lineage>
        <taxon>Bacteria</taxon>
        <taxon>Candidatus Aerophobota</taxon>
    </lineage>
</organism>
<accession>A0A2A4WZB4</accession>
<name>A0A2A4WZB4_UNCAE</name>
<protein>
    <submittedName>
        <fullName evidence="2">Uncharacterized protein</fullName>
    </submittedName>
</protein>
<feature type="compositionally biased region" description="Low complexity" evidence="1">
    <location>
        <begin position="509"/>
        <end position="519"/>
    </location>
</feature>
<feature type="region of interest" description="Disordered" evidence="1">
    <location>
        <begin position="505"/>
        <end position="525"/>
    </location>
</feature>
<dbReference type="AlphaFoldDB" id="A0A2A4WZB4"/>
<dbReference type="Proteomes" id="UP000218775">
    <property type="component" value="Unassembled WGS sequence"/>
</dbReference>
<evidence type="ECO:0000256" key="1">
    <source>
        <dbReference type="SAM" id="MobiDB-lite"/>
    </source>
</evidence>
<reference evidence="3" key="1">
    <citation type="submission" date="2017-08" db="EMBL/GenBank/DDBJ databases">
        <title>A dynamic microbial community with high functional redundancy inhabits the cold, oxic subseafloor aquifer.</title>
        <authorList>
            <person name="Tully B.J."/>
            <person name="Wheat C.G."/>
            <person name="Glazer B.T."/>
            <person name="Huber J.A."/>
        </authorList>
    </citation>
    <scope>NUCLEOTIDE SEQUENCE [LARGE SCALE GENOMIC DNA]</scope>
</reference>
<evidence type="ECO:0000313" key="2">
    <source>
        <dbReference type="EMBL" id="PCI75157.1"/>
    </source>
</evidence>
<comment type="caution">
    <text evidence="2">The sequence shown here is derived from an EMBL/GenBank/DDBJ whole genome shotgun (WGS) entry which is preliminary data.</text>
</comment>
<sequence>MSTISTTGATLTPMQRPTTAATKQQSSREYNLFLGAQTSLLKDKEVRIYYNPKEGLLGTVCDLKSGKVSDLLPLVDVPAQLISMNDLGKLIRFFSHTYINPKTDMHGTYNALKVGIKAPGGVDQKIPFQPGLALGSIVRGSVIEKMNDYAESMAIIENVQKQMRSLEQGLGAIGAKIESLAQKITPDQQPADASGGGGKAKDKSVDQLMLGLFEMQKQAIVAQMKAMPAQLKKIKDLTLPLFSNMTTGIKSPIDFDRTQTVTDSRGFDSMNYNSQYIDMSESSQRISDKMDQSSSASEVSASVSVGGFFGKFKASASHSWASGAMNRVADIRNQGHASKVLVMNALVTTRNVKCLRNQSYNLYELGQIRDLMKSNDDAKELDKLGISVMPNGEKAIYMLTEAVMGGSFSAIVTFLKEDISNRKLRDSAKHSSSATKGSAGYSGWGVKASGSYARSQQNASEQSDDQIHNQGNTNVTIEFIAQGAIPQLSRDTVVREALKYKNQQLRTYQSSGSQSEGQSVHSRQAEMQKAMYATMNTVQETKTKKESTSLHTANSVMQAYDDFCGEITSDPESGVPIGFNYSILTEKDITTILERFEKTQAAQAAAVASANSDAATGGE</sequence>
<evidence type="ECO:0000313" key="3">
    <source>
        <dbReference type="Proteomes" id="UP000218775"/>
    </source>
</evidence>
<gene>
    <name evidence="2" type="ORF">COB21_05990</name>
</gene>
<feature type="region of interest" description="Disordered" evidence="1">
    <location>
        <begin position="1"/>
        <end position="22"/>
    </location>
</feature>